<protein>
    <recommendedName>
        <fullName evidence="1">Ricin B lectin domain-containing protein</fullName>
    </recommendedName>
</protein>
<dbReference type="RefSeq" id="XP_007398889.1">
    <property type="nucleotide sequence ID" value="XM_007398827.1"/>
</dbReference>
<evidence type="ECO:0000313" key="3">
    <source>
        <dbReference type="Proteomes" id="UP000008370"/>
    </source>
</evidence>
<dbReference type="GeneID" id="18913152"/>
<dbReference type="InterPro" id="IPR035992">
    <property type="entry name" value="Ricin_B-like_lectins"/>
</dbReference>
<organism evidence="2 3">
    <name type="scientific">Phanerochaete carnosa (strain HHB-10118-sp)</name>
    <name type="common">White-rot fungus</name>
    <name type="synonym">Peniophora carnosa</name>
    <dbReference type="NCBI Taxonomy" id="650164"/>
    <lineage>
        <taxon>Eukaryota</taxon>
        <taxon>Fungi</taxon>
        <taxon>Dikarya</taxon>
        <taxon>Basidiomycota</taxon>
        <taxon>Agaricomycotina</taxon>
        <taxon>Agaricomycetes</taxon>
        <taxon>Polyporales</taxon>
        <taxon>Phanerochaetaceae</taxon>
        <taxon>Phanerochaete</taxon>
    </lineage>
</organism>
<dbReference type="HOGENOM" id="CLU_440113_0_0_1"/>
<reference evidence="2 3" key="1">
    <citation type="journal article" date="2012" name="BMC Genomics">
        <title>Comparative genomics of the white-rot fungi, Phanerochaete carnosa and P. chrysosporium, to elucidate the genetic basis of the distinct wood types they colonize.</title>
        <authorList>
            <person name="Suzuki H."/>
            <person name="MacDonald J."/>
            <person name="Syed K."/>
            <person name="Salamov A."/>
            <person name="Hori C."/>
            <person name="Aerts A."/>
            <person name="Henrissat B."/>
            <person name="Wiebenga A."/>
            <person name="vanKuyk P.A."/>
            <person name="Barry K."/>
            <person name="Lindquist E."/>
            <person name="LaButti K."/>
            <person name="Lapidus A."/>
            <person name="Lucas S."/>
            <person name="Coutinho P."/>
            <person name="Gong Y."/>
            <person name="Samejima M."/>
            <person name="Mahadevan R."/>
            <person name="Abou-Zaid M."/>
            <person name="de Vries R.P."/>
            <person name="Igarashi K."/>
            <person name="Yadav J.S."/>
            <person name="Grigoriev I.V."/>
            <person name="Master E.R."/>
        </authorList>
    </citation>
    <scope>NUCLEOTIDE SEQUENCE [LARGE SCALE GENOMIC DNA]</scope>
    <source>
        <strain evidence="2 3">HHB-10118-sp</strain>
    </source>
</reference>
<name>K5URM3_PHACS</name>
<dbReference type="CDD" id="cd21037">
    <property type="entry name" value="MLKL_NTD"/>
    <property type="match status" value="1"/>
</dbReference>
<evidence type="ECO:0000259" key="1">
    <source>
        <dbReference type="Pfam" id="PF14200"/>
    </source>
</evidence>
<dbReference type="Proteomes" id="UP000008370">
    <property type="component" value="Unassembled WGS sequence"/>
</dbReference>
<accession>K5URM3</accession>
<dbReference type="EMBL" id="JH930475">
    <property type="protein sequence ID" value="EKM52546.1"/>
    <property type="molecule type" value="Genomic_DNA"/>
</dbReference>
<dbReference type="AlphaFoldDB" id="K5URM3"/>
<dbReference type="Gene3D" id="2.80.10.50">
    <property type="match status" value="1"/>
</dbReference>
<dbReference type="InterPro" id="IPR000772">
    <property type="entry name" value="Ricin_B_lectin"/>
</dbReference>
<dbReference type="KEGG" id="pco:PHACADRAFT_211794"/>
<evidence type="ECO:0000313" key="2">
    <source>
        <dbReference type="EMBL" id="EKM52546.1"/>
    </source>
</evidence>
<dbReference type="Pfam" id="PF14200">
    <property type="entry name" value="RicinB_lectin_2"/>
    <property type="match status" value="1"/>
</dbReference>
<dbReference type="InParanoid" id="K5URM3"/>
<dbReference type="GO" id="GO:0007166">
    <property type="term" value="P:cell surface receptor signaling pathway"/>
    <property type="evidence" value="ECO:0007669"/>
    <property type="project" value="InterPro"/>
</dbReference>
<dbReference type="OrthoDB" id="2784908at2759"/>
<gene>
    <name evidence="2" type="ORF">PHACADRAFT_211794</name>
</gene>
<keyword evidence="3" id="KW-1185">Reference proteome</keyword>
<feature type="domain" description="Ricin B lectin" evidence="1">
    <location>
        <begin position="245"/>
        <end position="300"/>
    </location>
</feature>
<dbReference type="InterPro" id="IPR059179">
    <property type="entry name" value="MLKL-like_MCAfunc"/>
</dbReference>
<proteinExistence type="predicted"/>
<dbReference type="CDD" id="cd00161">
    <property type="entry name" value="beta-trefoil_Ricin-like"/>
    <property type="match status" value="2"/>
</dbReference>
<sequence length="621" mass="68453">MSGKSPEKPSKSPFSKSFANVQDIVGEPSSPGLVVAKLSLDALRDILEAVDALPCVKYLAGVGIKILDITDEMQTNKEALRTISIRSGDVVLAVARACEGAQEDMVAALNNDLQQLTGTMNDILSFTSEIAARPAYKRLLYKMEDANVIKALDTQLTHAFQVFVVQSSISLRVSQQQIIQRLADAPTVTRFKLITTAPLHVPEGVYIIRSAVDGRVLEVEHARLQSRRSDLHTYVVPFRENVSPYQLWTIFKRSEGKALEYTIRSFATGAALDVYCERADPGTQVVGHSPHGNTNQLWAFYATRIIDTKCPSGNGCELLHASHLQEDGPKTSQEWALIRLPTTTSVPRPAPTPMDIPRREFWLQNVASGRYAAATGLEDKMDDANILLETQGERAGLWHFVLMTEGSVGDAYSEHFAIVTGVAPRLATLDHYAQRCVLASAERFWPSSRHHMWKAIPRNGAFAFENRASKRLLCQSRAMGVVDTAPPTACDNPACLWRLVDPRTGEPCKVLYDATANVVPPEITGLSARSEGTQQTVSSQMLLRTQDAPADVSQRFTENLKTEHELVRGMLEGGHTAIMLGPQLVIGWRNGRISKIYLDDEDSMLGMPKFKGKVDYNPCPS</sequence>
<dbReference type="Gene3D" id="1.20.930.20">
    <property type="entry name" value="Adaptor protein Cbl, N-terminal domain"/>
    <property type="match status" value="1"/>
</dbReference>
<dbReference type="InterPro" id="IPR036537">
    <property type="entry name" value="Adaptor_Cbl_N_dom_sf"/>
</dbReference>
<dbReference type="SUPFAM" id="SSF50370">
    <property type="entry name" value="Ricin B-like lectins"/>
    <property type="match status" value="1"/>
</dbReference>